<dbReference type="InterPro" id="IPR037185">
    <property type="entry name" value="EmrE-like"/>
</dbReference>
<dbReference type="RefSeq" id="WP_380617982.1">
    <property type="nucleotide sequence ID" value="NZ_JBHSDK010000003.1"/>
</dbReference>
<feature type="transmembrane region" description="Helical" evidence="8">
    <location>
        <begin position="148"/>
        <end position="165"/>
    </location>
</feature>
<feature type="transmembrane region" description="Helical" evidence="8">
    <location>
        <begin position="207"/>
        <end position="228"/>
    </location>
</feature>
<feature type="transmembrane region" description="Helical" evidence="8">
    <location>
        <begin position="7"/>
        <end position="25"/>
    </location>
</feature>
<keyword evidence="4" id="KW-1003">Cell membrane</keyword>
<comment type="similarity">
    <text evidence="2">Belongs to the EamA transporter family.</text>
</comment>
<evidence type="ECO:0000256" key="7">
    <source>
        <dbReference type="ARBA" id="ARBA00023136"/>
    </source>
</evidence>
<dbReference type="Proteomes" id="UP001595823">
    <property type="component" value="Unassembled WGS sequence"/>
</dbReference>
<feature type="transmembrane region" description="Helical" evidence="8">
    <location>
        <begin position="266"/>
        <end position="286"/>
    </location>
</feature>
<dbReference type="SUPFAM" id="SSF103481">
    <property type="entry name" value="Multidrug resistance efflux transporter EmrE"/>
    <property type="match status" value="2"/>
</dbReference>
<proteinExistence type="inferred from homology"/>
<feature type="transmembrane region" description="Helical" evidence="8">
    <location>
        <begin position="177"/>
        <end position="195"/>
    </location>
</feature>
<evidence type="ECO:0000256" key="6">
    <source>
        <dbReference type="ARBA" id="ARBA00022989"/>
    </source>
</evidence>
<gene>
    <name evidence="10" type="primary">rarD</name>
    <name evidence="10" type="ORF">ACFPET_03450</name>
</gene>
<feature type="transmembrane region" description="Helical" evidence="8">
    <location>
        <begin position="126"/>
        <end position="142"/>
    </location>
</feature>
<accession>A0ABV8TV07</accession>
<keyword evidence="6 8" id="KW-1133">Transmembrane helix</keyword>
<keyword evidence="5 8" id="KW-0812">Transmembrane</keyword>
<evidence type="ECO:0000256" key="2">
    <source>
        <dbReference type="ARBA" id="ARBA00007362"/>
    </source>
</evidence>
<feature type="transmembrane region" description="Helical" evidence="8">
    <location>
        <begin position="71"/>
        <end position="90"/>
    </location>
</feature>
<reference evidence="11" key="1">
    <citation type="journal article" date="2019" name="Int. J. Syst. Evol. Microbiol.">
        <title>The Global Catalogue of Microorganisms (GCM) 10K type strain sequencing project: providing services to taxonomists for standard genome sequencing and annotation.</title>
        <authorList>
            <consortium name="The Broad Institute Genomics Platform"/>
            <consortium name="The Broad Institute Genome Sequencing Center for Infectious Disease"/>
            <person name="Wu L."/>
            <person name="Ma J."/>
        </authorList>
    </citation>
    <scope>NUCLEOTIDE SEQUENCE [LARGE SCALE GENOMIC DNA]</scope>
    <source>
        <strain evidence="11">IBRC-M 10908</strain>
    </source>
</reference>
<evidence type="ECO:0000259" key="9">
    <source>
        <dbReference type="Pfam" id="PF00892"/>
    </source>
</evidence>
<dbReference type="InterPro" id="IPR004626">
    <property type="entry name" value="RarD"/>
</dbReference>
<comment type="subcellular location">
    <subcellularLocation>
        <location evidence="1">Cell membrane</location>
        <topology evidence="1">Multi-pass membrane protein</topology>
    </subcellularLocation>
</comment>
<dbReference type="NCBIfam" id="TIGR00688">
    <property type="entry name" value="rarD"/>
    <property type="match status" value="1"/>
</dbReference>
<feature type="domain" description="EamA" evidence="9">
    <location>
        <begin position="6"/>
        <end position="141"/>
    </location>
</feature>
<dbReference type="InterPro" id="IPR000620">
    <property type="entry name" value="EamA_dom"/>
</dbReference>
<evidence type="ECO:0000256" key="1">
    <source>
        <dbReference type="ARBA" id="ARBA00004651"/>
    </source>
</evidence>
<sequence length="304" mass="32898">MNHTRVGYLYAFAAYFLWGLFPLYWKLLEPASPLEVLAHRVLWSAVLVMLILVTLRRVGTLRDILATPRKLAGIALAGLLISGNWGVYIYAVHTDHVLESALGYYINPLMFVIAGLLVFGERLRPLQWTAVAFGAASVATLTVDYGRLPWIALVLAACFALYGVVKKRLGLPAVQGMFWETAAVVVPAMAFLAWLNSTGEDTFARLGWGHALIMASAGVATAVPLLFFAGAANRIPMVAIGIMQYIAPSMHMVIGVAILGEPMTPVSWAGFALIWTALAVFTVDAVRASRAVRESTVKIPAAVE</sequence>
<dbReference type="PANTHER" id="PTHR22911:SF137">
    <property type="entry name" value="SOLUTE CARRIER FAMILY 35 MEMBER G2-RELATED"/>
    <property type="match status" value="1"/>
</dbReference>
<dbReference type="PANTHER" id="PTHR22911">
    <property type="entry name" value="ACYL-MALONYL CONDENSING ENZYME-RELATED"/>
    <property type="match status" value="1"/>
</dbReference>
<name>A0ABV8TV07_9ACTN</name>
<evidence type="ECO:0000313" key="11">
    <source>
        <dbReference type="Proteomes" id="UP001595823"/>
    </source>
</evidence>
<dbReference type="Pfam" id="PF00892">
    <property type="entry name" value="EamA"/>
    <property type="match status" value="2"/>
</dbReference>
<organism evidence="10 11">
    <name type="scientific">Salininema proteolyticum</name>
    <dbReference type="NCBI Taxonomy" id="1607685"/>
    <lineage>
        <taxon>Bacteria</taxon>
        <taxon>Bacillati</taxon>
        <taxon>Actinomycetota</taxon>
        <taxon>Actinomycetes</taxon>
        <taxon>Glycomycetales</taxon>
        <taxon>Glycomycetaceae</taxon>
        <taxon>Salininema</taxon>
    </lineage>
</organism>
<evidence type="ECO:0000256" key="3">
    <source>
        <dbReference type="ARBA" id="ARBA00022448"/>
    </source>
</evidence>
<dbReference type="EMBL" id="JBHSDK010000003">
    <property type="protein sequence ID" value="MFC4334248.1"/>
    <property type="molecule type" value="Genomic_DNA"/>
</dbReference>
<feature type="transmembrane region" description="Helical" evidence="8">
    <location>
        <begin position="235"/>
        <end position="260"/>
    </location>
</feature>
<evidence type="ECO:0000256" key="8">
    <source>
        <dbReference type="SAM" id="Phobius"/>
    </source>
</evidence>
<protein>
    <submittedName>
        <fullName evidence="10">EamA family transporter RarD</fullName>
    </submittedName>
</protein>
<keyword evidence="11" id="KW-1185">Reference proteome</keyword>
<feature type="transmembrane region" description="Helical" evidence="8">
    <location>
        <begin position="102"/>
        <end position="119"/>
    </location>
</feature>
<feature type="transmembrane region" description="Helical" evidence="8">
    <location>
        <begin position="37"/>
        <end position="59"/>
    </location>
</feature>
<keyword evidence="3" id="KW-0813">Transport</keyword>
<comment type="caution">
    <text evidence="10">The sequence shown here is derived from an EMBL/GenBank/DDBJ whole genome shotgun (WGS) entry which is preliminary data.</text>
</comment>
<evidence type="ECO:0000256" key="4">
    <source>
        <dbReference type="ARBA" id="ARBA00022475"/>
    </source>
</evidence>
<evidence type="ECO:0000313" key="10">
    <source>
        <dbReference type="EMBL" id="MFC4334248.1"/>
    </source>
</evidence>
<evidence type="ECO:0000256" key="5">
    <source>
        <dbReference type="ARBA" id="ARBA00022692"/>
    </source>
</evidence>
<feature type="domain" description="EamA" evidence="9">
    <location>
        <begin position="151"/>
        <end position="281"/>
    </location>
</feature>
<keyword evidence="7 8" id="KW-0472">Membrane</keyword>